<dbReference type="Proteomes" id="UP000244911">
    <property type="component" value="Unassembled WGS sequence"/>
</dbReference>
<reference evidence="2" key="1">
    <citation type="submission" date="2018-03" db="EMBL/GenBank/DDBJ databases">
        <authorList>
            <person name="Rodrigo-Torres L."/>
            <person name="Arahal R. D."/>
            <person name="Lucena T."/>
        </authorList>
    </citation>
    <scope>NUCLEOTIDE SEQUENCE [LARGE SCALE GENOMIC DNA]</scope>
    <source>
        <strain evidence="2">CECT 8811</strain>
    </source>
</reference>
<protein>
    <submittedName>
        <fullName evidence="1">Uncharacterized protein</fullName>
    </submittedName>
</protein>
<proteinExistence type="predicted"/>
<name>A0A2R8AL74_9RHOB</name>
<organism evidence="1 2">
    <name type="scientific">Aliiroseovarius pelagivivens</name>
    <dbReference type="NCBI Taxonomy" id="1639690"/>
    <lineage>
        <taxon>Bacteria</taxon>
        <taxon>Pseudomonadati</taxon>
        <taxon>Pseudomonadota</taxon>
        <taxon>Alphaproteobacteria</taxon>
        <taxon>Rhodobacterales</taxon>
        <taxon>Paracoccaceae</taxon>
        <taxon>Aliiroseovarius</taxon>
    </lineage>
</organism>
<evidence type="ECO:0000313" key="1">
    <source>
        <dbReference type="EMBL" id="SPF76644.1"/>
    </source>
</evidence>
<dbReference type="EMBL" id="OMOI01000001">
    <property type="protein sequence ID" value="SPF76644.1"/>
    <property type="molecule type" value="Genomic_DNA"/>
</dbReference>
<evidence type="ECO:0000313" key="2">
    <source>
        <dbReference type="Proteomes" id="UP000244911"/>
    </source>
</evidence>
<accession>A0A2R8AL74</accession>
<dbReference type="AlphaFoldDB" id="A0A2R8AL74"/>
<gene>
    <name evidence="1" type="ORF">ALP8811_01653</name>
</gene>
<keyword evidence="2" id="KW-1185">Reference proteome</keyword>
<sequence length="52" mass="5847">MIVDWNVFIHGLDHKDFTRSCSVGGAAFDRVPIIGFDDIAQNPYAVISIYFN</sequence>